<comment type="caution">
    <text evidence="1">The sequence shown here is derived from an EMBL/GenBank/DDBJ whole genome shotgun (WGS) entry which is preliminary data.</text>
</comment>
<reference evidence="1 2" key="1">
    <citation type="submission" date="2019-09" db="EMBL/GenBank/DDBJ databases">
        <title>Bacillus ochoae sp. nov., Paenibacillus whitsoniae sp. nov., Paenibacillus spiritus sp. nov. Isolated from the Mars Exploration Rover during spacecraft assembly.</title>
        <authorList>
            <person name="Seuylemezian A."/>
            <person name="Vaishampayan P."/>
        </authorList>
    </citation>
    <scope>NUCLEOTIDE SEQUENCE [LARGE SCALE GENOMIC DNA]</scope>
    <source>
        <strain evidence="1 2">MER_111</strain>
    </source>
</reference>
<keyword evidence="2" id="KW-1185">Reference proteome</keyword>
<evidence type="ECO:0000313" key="2">
    <source>
        <dbReference type="Proteomes" id="UP000367750"/>
    </source>
</evidence>
<gene>
    <name evidence="1" type="ORF">F4V43_01650</name>
</gene>
<sequence length="62" mass="7181">MRIKITQNKPQEADCKSIEHLIGQEFEVVDNSDLDIGIAYVRYGLEDKYAIFEGEYEVVDKN</sequence>
<name>A0A5J5GGJ1_9BACL</name>
<dbReference type="EMBL" id="VYKK01000004">
    <property type="protein sequence ID" value="KAA9007217.1"/>
    <property type="molecule type" value="Genomic_DNA"/>
</dbReference>
<dbReference type="Proteomes" id="UP000367750">
    <property type="component" value="Unassembled WGS sequence"/>
</dbReference>
<accession>A0A5J5GGJ1</accession>
<dbReference type="AlphaFoldDB" id="A0A5J5GGJ1"/>
<protein>
    <submittedName>
        <fullName evidence="1">Uncharacterized protein</fullName>
    </submittedName>
</protein>
<dbReference type="RefSeq" id="WP_150456507.1">
    <property type="nucleotide sequence ID" value="NZ_VYKK01000004.1"/>
</dbReference>
<organism evidence="1 2">
    <name type="scientific">Paenibacillus spiritus</name>
    <dbReference type="NCBI Taxonomy" id="2496557"/>
    <lineage>
        <taxon>Bacteria</taxon>
        <taxon>Bacillati</taxon>
        <taxon>Bacillota</taxon>
        <taxon>Bacilli</taxon>
        <taxon>Bacillales</taxon>
        <taxon>Paenibacillaceae</taxon>
        <taxon>Paenibacillus</taxon>
    </lineage>
</organism>
<evidence type="ECO:0000313" key="1">
    <source>
        <dbReference type="EMBL" id="KAA9007217.1"/>
    </source>
</evidence>
<proteinExistence type="predicted"/>